<sequence>MLSSGVETQPVPLDSSMSAVVQELYSELPVSVSKELHADPVPSVIPDVKPGASSSLVSQSRAVPLELQRTHAESCCEETSENSDHGGEPGRCGLVDSTGGSSVASGILAREEKTKSMELKVFRDRGNQVEIVRDLCEGAKEDPRQHSTAAEAKISPSQEDLLMPSSKELLCTDLPEDCLRSKAWTEKEAQIVLRRKDTCPSLSPCFLLLDLFSVAQRLGCPVQIKALKMKSVTSYISVTCICRAPKSF</sequence>
<reference evidence="1 2" key="1">
    <citation type="journal article" date="2020" name="Nature">
        <title>Six reference-quality genomes reveal evolution of bat adaptations.</title>
        <authorList>
            <person name="Jebb D."/>
            <person name="Huang Z."/>
            <person name="Pippel M."/>
            <person name="Hughes G.M."/>
            <person name="Lavrichenko K."/>
            <person name="Devanna P."/>
            <person name="Winkler S."/>
            <person name="Jermiin L.S."/>
            <person name="Skirmuntt E.C."/>
            <person name="Katzourakis A."/>
            <person name="Burkitt-Gray L."/>
            <person name="Ray D.A."/>
            <person name="Sullivan K.A.M."/>
            <person name="Roscito J.G."/>
            <person name="Kirilenko B.M."/>
            <person name="Davalos L.M."/>
            <person name="Corthals A.P."/>
            <person name="Power M.L."/>
            <person name="Jones G."/>
            <person name="Ransome R.D."/>
            <person name="Dechmann D.K.N."/>
            <person name="Locatelli A.G."/>
            <person name="Puechmaille S.J."/>
            <person name="Fedrigo O."/>
            <person name="Jarvis E.D."/>
            <person name="Hiller M."/>
            <person name="Vernes S.C."/>
            <person name="Myers E.W."/>
            <person name="Teeling E.C."/>
        </authorList>
    </citation>
    <scope>NUCLEOTIDE SEQUENCE [LARGE SCALE GENOMIC DNA]</scope>
    <source>
        <strain evidence="1">MRhiFer1</strain>
        <tissue evidence="1">Lung</tissue>
    </source>
</reference>
<organism evidence="1 2">
    <name type="scientific">Rhinolophus ferrumequinum</name>
    <name type="common">Greater horseshoe bat</name>
    <dbReference type="NCBI Taxonomy" id="59479"/>
    <lineage>
        <taxon>Eukaryota</taxon>
        <taxon>Metazoa</taxon>
        <taxon>Chordata</taxon>
        <taxon>Craniata</taxon>
        <taxon>Vertebrata</taxon>
        <taxon>Euteleostomi</taxon>
        <taxon>Mammalia</taxon>
        <taxon>Eutheria</taxon>
        <taxon>Laurasiatheria</taxon>
        <taxon>Chiroptera</taxon>
        <taxon>Yinpterochiroptera</taxon>
        <taxon>Rhinolophoidea</taxon>
        <taxon>Rhinolophidae</taxon>
        <taxon>Rhinolophinae</taxon>
        <taxon>Rhinolophus</taxon>
    </lineage>
</organism>
<evidence type="ECO:0000313" key="2">
    <source>
        <dbReference type="Proteomes" id="UP000585614"/>
    </source>
</evidence>
<dbReference type="Proteomes" id="UP000585614">
    <property type="component" value="Unassembled WGS sequence"/>
</dbReference>
<name>A0A7J7RQE1_RHIFE</name>
<dbReference type="AlphaFoldDB" id="A0A7J7RQE1"/>
<evidence type="ECO:0000313" key="1">
    <source>
        <dbReference type="EMBL" id="KAF6278339.1"/>
    </source>
</evidence>
<accession>A0A7J7RQE1</accession>
<dbReference type="PANTHER" id="PTHR14522:SF0">
    <property type="entry name" value="PROTEIN PRR14L"/>
    <property type="match status" value="1"/>
</dbReference>
<dbReference type="InterPro" id="IPR026320">
    <property type="entry name" value="PRR14"/>
</dbReference>
<proteinExistence type="predicted"/>
<protein>
    <submittedName>
        <fullName evidence="1">Proline rich 14 like</fullName>
    </submittedName>
</protein>
<comment type="caution">
    <text evidence="1">The sequence shown here is derived from an EMBL/GenBank/DDBJ whole genome shotgun (WGS) entry which is preliminary data.</text>
</comment>
<gene>
    <name evidence="1" type="ORF">mRhiFer1_013641</name>
</gene>
<dbReference type="PANTHER" id="PTHR14522">
    <property type="entry name" value="EMO2-RELATED"/>
    <property type="match status" value="1"/>
</dbReference>
<dbReference type="EMBL" id="JACAGC010000025">
    <property type="protein sequence ID" value="KAF6278339.1"/>
    <property type="molecule type" value="Genomic_DNA"/>
</dbReference>